<evidence type="ECO:0000256" key="8">
    <source>
        <dbReference type="ARBA" id="ARBA00022989"/>
    </source>
</evidence>
<protein>
    <recommendedName>
        <fullName evidence="3">Translocation protein SEC62</fullName>
    </recommendedName>
</protein>
<reference evidence="13 14" key="1">
    <citation type="journal article" date="2016" name="Genome Biol. Evol.">
        <title>Divergent and convergent evolution of fungal pathogenicity.</title>
        <authorList>
            <person name="Shang Y."/>
            <person name="Xiao G."/>
            <person name="Zheng P."/>
            <person name="Cen K."/>
            <person name="Zhan S."/>
            <person name="Wang C."/>
        </authorList>
    </citation>
    <scope>NUCLEOTIDE SEQUENCE [LARGE SCALE GENOMIC DNA]</scope>
    <source>
        <strain evidence="13 14">RCEF 2490</strain>
    </source>
</reference>
<evidence type="ECO:0000256" key="7">
    <source>
        <dbReference type="ARBA" id="ARBA00022927"/>
    </source>
</evidence>
<dbReference type="AlphaFoldDB" id="A0A162K2S9"/>
<dbReference type="NCBIfam" id="TIGR00869">
    <property type="entry name" value="sec62"/>
    <property type="match status" value="1"/>
</dbReference>
<dbReference type="GO" id="GO:0005789">
    <property type="term" value="C:endoplasmic reticulum membrane"/>
    <property type="evidence" value="ECO:0007669"/>
    <property type="project" value="UniProtKB-SubCell"/>
</dbReference>
<feature type="region of interest" description="Disordered" evidence="11">
    <location>
        <begin position="349"/>
        <end position="388"/>
    </location>
</feature>
<evidence type="ECO:0000256" key="1">
    <source>
        <dbReference type="ARBA" id="ARBA00004477"/>
    </source>
</evidence>
<dbReference type="STRING" id="1081109.A0A162K2S9"/>
<proteinExistence type="inferred from homology"/>
<evidence type="ECO:0000313" key="14">
    <source>
        <dbReference type="Proteomes" id="UP000078544"/>
    </source>
</evidence>
<evidence type="ECO:0000256" key="2">
    <source>
        <dbReference type="ARBA" id="ARBA00010604"/>
    </source>
</evidence>
<evidence type="ECO:0000256" key="5">
    <source>
        <dbReference type="ARBA" id="ARBA00022692"/>
    </source>
</evidence>
<dbReference type="PANTHER" id="PTHR12443:SF9">
    <property type="entry name" value="TRANSLOCATION PROTEIN SEC62"/>
    <property type="match status" value="1"/>
</dbReference>
<name>A0A162K2S9_9HYPO</name>
<dbReference type="Pfam" id="PF03839">
    <property type="entry name" value="Sec62"/>
    <property type="match status" value="1"/>
</dbReference>
<evidence type="ECO:0000313" key="13">
    <source>
        <dbReference type="EMBL" id="OAA32296.1"/>
    </source>
</evidence>
<feature type="compositionally biased region" description="Low complexity" evidence="11">
    <location>
        <begin position="358"/>
        <end position="370"/>
    </location>
</feature>
<evidence type="ECO:0000256" key="6">
    <source>
        <dbReference type="ARBA" id="ARBA00022824"/>
    </source>
</evidence>
<evidence type="ECO:0000256" key="11">
    <source>
        <dbReference type="SAM" id="MobiDB-lite"/>
    </source>
</evidence>
<keyword evidence="5 12" id="KW-0812">Transmembrane</keyword>
<dbReference type="InterPro" id="IPR004728">
    <property type="entry name" value="Sec62"/>
</dbReference>
<keyword evidence="6" id="KW-0256">Endoplasmic reticulum</keyword>
<gene>
    <name evidence="13" type="ORF">AAL_01628</name>
</gene>
<evidence type="ECO:0000256" key="10">
    <source>
        <dbReference type="ARBA" id="ARBA00023136"/>
    </source>
</evidence>
<comment type="similarity">
    <text evidence="2">Belongs to the SEC62 family.</text>
</comment>
<dbReference type="InterPro" id="IPR011553">
    <property type="entry name" value="Sec62_asco"/>
</dbReference>
<dbReference type="PANTHER" id="PTHR12443">
    <property type="entry name" value="TRANSLOCATION PROTEIN SEC62"/>
    <property type="match status" value="1"/>
</dbReference>
<feature type="compositionally biased region" description="Low complexity" evidence="11">
    <location>
        <begin position="54"/>
        <end position="70"/>
    </location>
</feature>
<organism evidence="13 14">
    <name type="scientific">Moelleriella libera RCEF 2490</name>
    <dbReference type="NCBI Taxonomy" id="1081109"/>
    <lineage>
        <taxon>Eukaryota</taxon>
        <taxon>Fungi</taxon>
        <taxon>Dikarya</taxon>
        <taxon>Ascomycota</taxon>
        <taxon>Pezizomycotina</taxon>
        <taxon>Sordariomycetes</taxon>
        <taxon>Hypocreomycetidae</taxon>
        <taxon>Hypocreales</taxon>
        <taxon>Clavicipitaceae</taxon>
        <taxon>Moelleriella</taxon>
    </lineage>
</organism>
<evidence type="ECO:0000256" key="3">
    <source>
        <dbReference type="ARBA" id="ARBA00021257"/>
    </source>
</evidence>
<keyword evidence="7" id="KW-0653">Protein transport</keyword>
<keyword evidence="10 12" id="KW-0472">Membrane</keyword>
<feature type="transmembrane region" description="Helical" evidence="12">
    <location>
        <begin position="233"/>
        <end position="251"/>
    </location>
</feature>
<feature type="region of interest" description="Disordered" evidence="11">
    <location>
        <begin position="53"/>
        <end position="106"/>
    </location>
</feature>
<dbReference type="Proteomes" id="UP000078544">
    <property type="component" value="Unassembled WGS sequence"/>
</dbReference>
<feature type="transmembrane region" description="Helical" evidence="12">
    <location>
        <begin position="263"/>
        <end position="291"/>
    </location>
</feature>
<evidence type="ECO:0000256" key="12">
    <source>
        <dbReference type="SAM" id="Phobius"/>
    </source>
</evidence>
<dbReference type="GO" id="GO:0031204">
    <property type="term" value="P:post-translational protein targeting to membrane, translocation"/>
    <property type="evidence" value="ECO:0007669"/>
    <property type="project" value="TreeGrafter"/>
</dbReference>
<dbReference type="EMBL" id="AZGY01000002">
    <property type="protein sequence ID" value="OAA32296.1"/>
    <property type="molecule type" value="Genomic_DNA"/>
</dbReference>
<keyword evidence="14" id="KW-1185">Reference proteome</keyword>
<comment type="subcellular location">
    <subcellularLocation>
        <location evidence="1">Endoplasmic reticulum membrane</location>
        <topology evidence="1">Multi-pass membrane protein</topology>
    </subcellularLocation>
</comment>
<keyword evidence="9" id="KW-0811">Translocation</keyword>
<keyword evidence="4" id="KW-0813">Transport</keyword>
<feature type="region of interest" description="Disordered" evidence="11">
    <location>
        <begin position="1"/>
        <end position="31"/>
    </location>
</feature>
<comment type="caution">
    <text evidence="13">The sequence shown here is derived from an EMBL/GenBank/DDBJ whole genome shotgun (WGS) entry which is preliminary data.</text>
</comment>
<feature type="compositionally biased region" description="Basic and acidic residues" evidence="11">
    <location>
        <begin position="74"/>
        <end position="89"/>
    </location>
</feature>
<sequence length="388" mass="43580">MSAPPPSGRMAMPMPGQQPTEEQIAEIQRRVAEDAAKAGMTVPQFIEHIKRQAMEQQRMQMMQQQQQQQAGGHVHGEQCNHDHGHDHSSQAEGQAQPIVPGPPNPKALALAAFLKGQNLKTRTSILNGERKDMFRVKRALRALQSPAYEKARKRNPLLPEVTDRASLENAFKLLPLSMLALRVSKIEPELGANGKKPKRVKGQWNVHIEQQQDAEDDMYYVWLYEGSQIKRQLYAALALVIIFIIVLYPLWPMKLRQGIYHLSWAAIGVLGLFFLMAIFRVILFCVTYFAVPPGLWLYPNLWEDVSFMDSFRPVWAWHESAAEKKRKKKVKSSSAGRTVGTNSAFAAATGQVAPASATTTGTDTQVKTGQPQQRHYVAPKVEELNDVE</sequence>
<evidence type="ECO:0000256" key="4">
    <source>
        <dbReference type="ARBA" id="ARBA00022448"/>
    </source>
</evidence>
<dbReference type="OrthoDB" id="200187at2759"/>
<evidence type="ECO:0000256" key="9">
    <source>
        <dbReference type="ARBA" id="ARBA00023010"/>
    </source>
</evidence>
<accession>A0A162K2S9</accession>
<keyword evidence="8 12" id="KW-1133">Transmembrane helix</keyword>